<accession>A0A3S9UB20</accession>
<evidence type="ECO:0000313" key="2">
    <source>
        <dbReference type="Proteomes" id="UP000287876"/>
    </source>
</evidence>
<evidence type="ECO:0000313" key="1">
    <source>
        <dbReference type="EMBL" id="AZS07472.1"/>
    </source>
</evidence>
<organism evidence="1 2">
    <name type="scientific">Mycobacterium phage Duke13</name>
    <dbReference type="NCBI Taxonomy" id="2499038"/>
    <lineage>
        <taxon>Viruses</taxon>
        <taxon>Duplodnaviria</taxon>
        <taxon>Heunggongvirae</taxon>
        <taxon>Uroviricota</taxon>
        <taxon>Caudoviricetes</taxon>
        <taxon>Omegavirus</taxon>
        <taxon>Omegavirus baka</taxon>
    </lineage>
</organism>
<reference evidence="1 2" key="1">
    <citation type="submission" date="2018-12" db="EMBL/GenBank/DDBJ databases">
        <authorList>
            <person name="Betsko A.J."/>
            <person name="Stoner T.H."/>
            <person name="Garlena R.A."/>
            <person name="Russell D.A."/>
            <person name="Pope W.H."/>
            <person name="Jacobs-Sera D."/>
            <person name="Hatfull G.F."/>
        </authorList>
    </citation>
    <scope>NUCLEOTIDE SEQUENCE [LARGE SCALE GENOMIC DNA]</scope>
</reference>
<sequence length="63" mass="7238">MLDVKEMTPDELFAHLGVPDMPDEDRVDLLAHMHAWSRTVLPGPNQWWLKALFLAAAWRRANG</sequence>
<dbReference type="EMBL" id="MK279849">
    <property type="protein sequence ID" value="AZS07472.1"/>
    <property type="molecule type" value="Genomic_DNA"/>
</dbReference>
<protein>
    <submittedName>
        <fullName evidence="1">Uncharacterized protein</fullName>
    </submittedName>
</protein>
<gene>
    <name evidence="1" type="primary">135</name>
    <name evidence="1" type="ORF">PBI_DUKE13_135</name>
</gene>
<name>A0A3S9UB20_9CAUD</name>
<dbReference type="Proteomes" id="UP000287876">
    <property type="component" value="Segment"/>
</dbReference>
<proteinExistence type="predicted"/>